<name>A0A9K3I3F1_HELAN</name>
<dbReference type="AlphaFoldDB" id="A0A9K3I3F1"/>
<evidence type="ECO:0000313" key="2">
    <source>
        <dbReference type="Proteomes" id="UP000215914"/>
    </source>
</evidence>
<protein>
    <submittedName>
        <fullName evidence="1">Uncharacterized protein</fullName>
    </submittedName>
</protein>
<dbReference type="Gramene" id="mRNA:HanXRQr2_Chr09g0374541">
    <property type="protein sequence ID" value="CDS:HanXRQr2_Chr09g0374541.1"/>
    <property type="gene ID" value="HanXRQr2_Chr09g0374541"/>
</dbReference>
<dbReference type="EMBL" id="MNCJ02000324">
    <property type="protein sequence ID" value="KAF5789714.1"/>
    <property type="molecule type" value="Genomic_DNA"/>
</dbReference>
<organism evidence="1 2">
    <name type="scientific">Helianthus annuus</name>
    <name type="common">Common sunflower</name>
    <dbReference type="NCBI Taxonomy" id="4232"/>
    <lineage>
        <taxon>Eukaryota</taxon>
        <taxon>Viridiplantae</taxon>
        <taxon>Streptophyta</taxon>
        <taxon>Embryophyta</taxon>
        <taxon>Tracheophyta</taxon>
        <taxon>Spermatophyta</taxon>
        <taxon>Magnoliopsida</taxon>
        <taxon>eudicotyledons</taxon>
        <taxon>Gunneridae</taxon>
        <taxon>Pentapetalae</taxon>
        <taxon>asterids</taxon>
        <taxon>campanulids</taxon>
        <taxon>Asterales</taxon>
        <taxon>Asteraceae</taxon>
        <taxon>Asteroideae</taxon>
        <taxon>Heliantheae alliance</taxon>
        <taxon>Heliantheae</taxon>
        <taxon>Helianthus</taxon>
    </lineage>
</organism>
<accession>A0A9K3I3F1</accession>
<dbReference type="Proteomes" id="UP000215914">
    <property type="component" value="Unassembled WGS sequence"/>
</dbReference>
<evidence type="ECO:0000313" key="1">
    <source>
        <dbReference type="EMBL" id="KAF5789714.1"/>
    </source>
</evidence>
<reference evidence="1" key="2">
    <citation type="submission" date="2020-06" db="EMBL/GenBank/DDBJ databases">
        <title>Helianthus annuus Genome sequencing and assembly Release 2.</title>
        <authorList>
            <person name="Gouzy J."/>
            <person name="Langlade N."/>
            <person name="Munos S."/>
        </authorList>
    </citation>
    <scope>NUCLEOTIDE SEQUENCE</scope>
    <source>
        <tissue evidence="1">Leaves</tissue>
    </source>
</reference>
<sequence>MNRTCPDPDQYDPFSKRPILTHEPTRPACFARCNLSCIFIVKKKSKVLCGPQKLLEMKKIASFLYYTRRKAVKLKVYSISFFEVYRLQSVEN</sequence>
<keyword evidence="2" id="KW-1185">Reference proteome</keyword>
<proteinExistence type="predicted"/>
<comment type="caution">
    <text evidence="1">The sequence shown here is derived from an EMBL/GenBank/DDBJ whole genome shotgun (WGS) entry which is preliminary data.</text>
</comment>
<reference evidence="1" key="1">
    <citation type="journal article" date="2017" name="Nature">
        <title>The sunflower genome provides insights into oil metabolism, flowering and Asterid evolution.</title>
        <authorList>
            <person name="Badouin H."/>
            <person name="Gouzy J."/>
            <person name="Grassa C.J."/>
            <person name="Murat F."/>
            <person name="Staton S.E."/>
            <person name="Cottret L."/>
            <person name="Lelandais-Briere C."/>
            <person name="Owens G.L."/>
            <person name="Carrere S."/>
            <person name="Mayjonade B."/>
            <person name="Legrand L."/>
            <person name="Gill N."/>
            <person name="Kane N.C."/>
            <person name="Bowers J.E."/>
            <person name="Hubner S."/>
            <person name="Bellec A."/>
            <person name="Berard A."/>
            <person name="Berges H."/>
            <person name="Blanchet N."/>
            <person name="Boniface M.C."/>
            <person name="Brunel D."/>
            <person name="Catrice O."/>
            <person name="Chaidir N."/>
            <person name="Claudel C."/>
            <person name="Donnadieu C."/>
            <person name="Faraut T."/>
            <person name="Fievet G."/>
            <person name="Helmstetter N."/>
            <person name="King M."/>
            <person name="Knapp S.J."/>
            <person name="Lai Z."/>
            <person name="Le Paslier M.C."/>
            <person name="Lippi Y."/>
            <person name="Lorenzon L."/>
            <person name="Mandel J.R."/>
            <person name="Marage G."/>
            <person name="Marchand G."/>
            <person name="Marquand E."/>
            <person name="Bret-Mestries E."/>
            <person name="Morien E."/>
            <person name="Nambeesan S."/>
            <person name="Nguyen T."/>
            <person name="Pegot-Espagnet P."/>
            <person name="Pouilly N."/>
            <person name="Raftis F."/>
            <person name="Sallet E."/>
            <person name="Schiex T."/>
            <person name="Thomas J."/>
            <person name="Vandecasteele C."/>
            <person name="Vares D."/>
            <person name="Vear F."/>
            <person name="Vautrin S."/>
            <person name="Crespi M."/>
            <person name="Mangin B."/>
            <person name="Burke J.M."/>
            <person name="Salse J."/>
            <person name="Munos S."/>
            <person name="Vincourt P."/>
            <person name="Rieseberg L.H."/>
            <person name="Langlade N.B."/>
        </authorList>
    </citation>
    <scope>NUCLEOTIDE SEQUENCE</scope>
    <source>
        <tissue evidence="1">Leaves</tissue>
    </source>
</reference>
<gene>
    <name evidence="1" type="ORF">HanXRQr2_Chr09g0374541</name>
</gene>